<dbReference type="InterPro" id="IPR003661">
    <property type="entry name" value="HisK_dim/P_dom"/>
</dbReference>
<evidence type="ECO:0000256" key="3">
    <source>
        <dbReference type="ARBA" id="ARBA00022553"/>
    </source>
</evidence>
<reference evidence="14 15" key="1">
    <citation type="submission" date="2013-08" db="EMBL/GenBank/DDBJ databases">
        <title>The genome sequence of Skermanella stibiiresistens.</title>
        <authorList>
            <person name="Zhu W."/>
            <person name="Wang G."/>
        </authorList>
    </citation>
    <scope>NUCLEOTIDE SEQUENCE [LARGE SCALE GENOMIC DNA]</scope>
    <source>
        <strain evidence="14 15">SB22</strain>
    </source>
</reference>
<evidence type="ECO:0000256" key="5">
    <source>
        <dbReference type="ARBA" id="ARBA00022777"/>
    </source>
</evidence>
<feature type="chain" id="PRO_5004924801" description="histidine kinase" evidence="9">
    <location>
        <begin position="22"/>
        <end position="971"/>
    </location>
</feature>
<dbReference type="Pfam" id="PF00512">
    <property type="entry name" value="HisKA"/>
    <property type="match status" value="1"/>
</dbReference>
<dbReference type="InterPro" id="IPR036097">
    <property type="entry name" value="HisK_dim/P_sf"/>
</dbReference>
<dbReference type="PATRIC" id="fig|1385369.3.peg.5524"/>
<proteinExistence type="predicted"/>
<dbReference type="SMART" id="SM00448">
    <property type="entry name" value="REC"/>
    <property type="match status" value="1"/>
</dbReference>
<dbReference type="FunFam" id="3.30.450.20:FF:000099">
    <property type="entry name" value="Sensory box sensor histidine kinase"/>
    <property type="match status" value="1"/>
</dbReference>
<dbReference type="Pfam" id="PF08448">
    <property type="entry name" value="PAS_4"/>
    <property type="match status" value="1"/>
</dbReference>
<feature type="domain" description="PAC" evidence="13">
    <location>
        <begin position="524"/>
        <end position="576"/>
    </location>
</feature>
<feature type="modified residue" description="4-aspartylphosphate" evidence="6">
    <location>
        <position position="899"/>
    </location>
</feature>
<keyword evidence="15" id="KW-1185">Reference proteome</keyword>
<dbReference type="PROSITE" id="PS50113">
    <property type="entry name" value="PAC"/>
    <property type="match status" value="1"/>
</dbReference>
<evidence type="ECO:0000313" key="15">
    <source>
        <dbReference type="Proteomes" id="UP000019486"/>
    </source>
</evidence>
<keyword evidence="8" id="KW-0812">Transmembrane</keyword>
<dbReference type="SUPFAM" id="SSF55874">
    <property type="entry name" value="ATPase domain of HSP90 chaperone/DNA topoisomerase II/histidine kinase"/>
    <property type="match status" value="1"/>
</dbReference>
<dbReference type="Gene3D" id="3.30.450.20">
    <property type="entry name" value="PAS domain"/>
    <property type="match status" value="2"/>
</dbReference>
<evidence type="ECO:0000256" key="6">
    <source>
        <dbReference type="PROSITE-ProRule" id="PRU00169"/>
    </source>
</evidence>
<evidence type="ECO:0000256" key="9">
    <source>
        <dbReference type="SAM" id="SignalP"/>
    </source>
</evidence>
<dbReference type="InterPro" id="IPR004358">
    <property type="entry name" value="Sig_transdc_His_kin-like_C"/>
</dbReference>
<dbReference type="GO" id="GO:0009927">
    <property type="term" value="F:histidine phosphotransfer kinase activity"/>
    <property type="evidence" value="ECO:0007669"/>
    <property type="project" value="TreeGrafter"/>
</dbReference>
<feature type="transmembrane region" description="Helical" evidence="8">
    <location>
        <begin position="284"/>
        <end position="309"/>
    </location>
</feature>
<dbReference type="Pfam" id="PF08447">
    <property type="entry name" value="PAS_3"/>
    <property type="match status" value="1"/>
</dbReference>
<sequence>MKRVRLPYLLLAASLPIVVFAAAMMVLFDQQQTRSWEAFMRQSTGAALATVDERVTTIRIALETLATSGLLFDERRDGYEGFKEQAHRVLALRPDWMALRLTARDGATQVGRDGFSVPDGAEKGSGIDAVFQYGEAQFSGILISPTEDTAAKAPHTDEPMVAVSVPVFGRAGVEYVLTAFVRAWAINQALRDQGMTPGWRIGVLDDQERLIARTLSEDWRDAGIGSYPDPSLIDGLRRGSAMFHATNQLGESLYVASASSPITGWTVALGMPSSLIDLPAQRTLSAVIGGGVLAIGVALGIGWLLARFLMERSAAERRLLQLELAQRANERTTAILESTTDGVFEVDPKWRVIFINQRARNLLAEGVDVTGSLLWDVLPDADTTAFWHEYHRVAADRVPVEFEEYYPALGMWFYVRAFPLPDGPLSDGGIAVYFQDVTEGRRARDALAESERQYRFLAESIPQIVWTATGDGGVDYVNGRLRAYLGPRSEQFVDGWRWLETMHPDDVEGTLEAWRSALANLDVYEHQHRFLRHDGMYRWHLARALPMLDETGQPLKWFGTSTDIHDQKLYQETLQAARDEAERARSAAERADAAKSRFLAAASHDLRQPMQSLFLFADSLEQHVGDGEGHEKLLHLRRGLDALKVLLDGLLDVSRLDAETVEPTLEEFPLKLLFDQIGVAYAKVATAKGLAFEIHEHGEVVRSDRALLGRILGNLLDNAVHYTNTGRIRIDCRQFGEIVTVEVQDTGIGIPTEHMEDIWKEFHQVGNPERDRNRGLGLGLAIVDRIAKLLGYRVEVRSALGRGSVFSVEIPAATGASLALAAPEPVKTAAPASDPVQVPALVKAKGRYAVLVDDDAIVLLGLQSILRDWGYDVLAAGSTEQALAGLGTGRRKPDIIVADYRLRGGRIGTEAILKIRELFGTDIPGVILTGETGPECVQDAAAYGFSVAHKPITSRQLSMAMERLLAASAAD</sequence>
<dbReference type="GO" id="GO:0000155">
    <property type="term" value="F:phosphorelay sensor kinase activity"/>
    <property type="evidence" value="ECO:0007669"/>
    <property type="project" value="InterPro"/>
</dbReference>
<dbReference type="SUPFAM" id="SSF47384">
    <property type="entry name" value="Homodimeric domain of signal transducing histidine kinase"/>
    <property type="match status" value="1"/>
</dbReference>
<dbReference type="PRINTS" id="PR00344">
    <property type="entry name" value="BCTRLSENSOR"/>
</dbReference>
<dbReference type="PROSITE" id="PS50109">
    <property type="entry name" value="HIS_KIN"/>
    <property type="match status" value="1"/>
</dbReference>
<keyword evidence="3 6" id="KW-0597">Phosphoprotein</keyword>
<keyword evidence="7" id="KW-0175">Coiled coil</keyword>
<protein>
    <recommendedName>
        <fullName evidence="2">histidine kinase</fullName>
        <ecNumber evidence="2">2.7.13.3</ecNumber>
    </recommendedName>
</protein>
<dbReference type="PROSITE" id="PS50112">
    <property type="entry name" value="PAS"/>
    <property type="match status" value="1"/>
</dbReference>
<dbReference type="Pfam" id="PF02518">
    <property type="entry name" value="HATPase_c"/>
    <property type="match status" value="1"/>
</dbReference>
<dbReference type="Proteomes" id="UP000019486">
    <property type="component" value="Unassembled WGS sequence"/>
</dbReference>
<dbReference type="PROSITE" id="PS50110">
    <property type="entry name" value="RESPONSE_REGULATORY"/>
    <property type="match status" value="1"/>
</dbReference>
<keyword evidence="9" id="KW-0732">Signal</keyword>
<dbReference type="NCBIfam" id="TIGR00229">
    <property type="entry name" value="sensory_box"/>
    <property type="match status" value="1"/>
</dbReference>
<name>W9GYD0_9PROT</name>
<evidence type="ECO:0000313" key="14">
    <source>
        <dbReference type="EMBL" id="EWY37452.1"/>
    </source>
</evidence>
<dbReference type="InterPro" id="IPR000700">
    <property type="entry name" value="PAS-assoc_C"/>
</dbReference>
<dbReference type="InterPro" id="IPR001610">
    <property type="entry name" value="PAC"/>
</dbReference>
<dbReference type="OrthoDB" id="341208at2"/>
<dbReference type="CDD" id="cd00130">
    <property type="entry name" value="PAS"/>
    <property type="match status" value="2"/>
</dbReference>
<dbReference type="SMART" id="SM00387">
    <property type="entry name" value="HATPase_c"/>
    <property type="match status" value="1"/>
</dbReference>
<dbReference type="Pfam" id="PF00072">
    <property type="entry name" value="Response_reg"/>
    <property type="match status" value="1"/>
</dbReference>
<evidence type="ECO:0000256" key="2">
    <source>
        <dbReference type="ARBA" id="ARBA00012438"/>
    </source>
</evidence>
<dbReference type="EMBL" id="AVFL01000026">
    <property type="protein sequence ID" value="EWY37452.1"/>
    <property type="molecule type" value="Genomic_DNA"/>
</dbReference>
<evidence type="ECO:0000256" key="8">
    <source>
        <dbReference type="SAM" id="Phobius"/>
    </source>
</evidence>
<evidence type="ECO:0000256" key="4">
    <source>
        <dbReference type="ARBA" id="ARBA00022679"/>
    </source>
</evidence>
<dbReference type="InterPro" id="IPR011006">
    <property type="entry name" value="CheY-like_superfamily"/>
</dbReference>
<dbReference type="InterPro" id="IPR000014">
    <property type="entry name" value="PAS"/>
</dbReference>
<dbReference type="InterPro" id="IPR001789">
    <property type="entry name" value="Sig_transdc_resp-reg_receiver"/>
</dbReference>
<organism evidence="14 15">
    <name type="scientific">Skermanella stibiiresistens SB22</name>
    <dbReference type="NCBI Taxonomy" id="1385369"/>
    <lineage>
        <taxon>Bacteria</taxon>
        <taxon>Pseudomonadati</taxon>
        <taxon>Pseudomonadota</taxon>
        <taxon>Alphaproteobacteria</taxon>
        <taxon>Rhodospirillales</taxon>
        <taxon>Azospirillaceae</taxon>
        <taxon>Skermanella</taxon>
    </lineage>
</organism>
<evidence type="ECO:0000259" key="10">
    <source>
        <dbReference type="PROSITE" id="PS50109"/>
    </source>
</evidence>
<dbReference type="Gene3D" id="3.30.565.10">
    <property type="entry name" value="Histidine kinase-like ATPase, C-terminal domain"/>
    <property type="match status" value="1"/>
</dbReference>
<evidence type="ECO:0000259" key="11">
    <source>
        <dbReference type="PROSITE" id="PS50110"/>
    </source>
</evidence>
<dbReference type="Gene3D" id="3.40.50.2300">
    <property type="match status" value="1"/>
</dbReference>
<feature type="signal peptide" evidence="9">
    <location>
        <begin position="1"/>
        <end position="21"/>
    </location>
</feature>
<dbReference type="SUPFAM" id="SSF52172">
    <property type="entry name" value="CheY-like"/>
    <property type="match status" value="1"/>
</dbReference>
<dbReference type="InterPro" id="IPR013656">
    <property type="entry name" value="PAS_4"/>
</dbReference>
<keyword evidence="5" id="KW-0418">Kinase</keyword>
<keyword evidence="8" id="KW-0472">Membrane</keyword>
<dbReference type="PANTHER" id="PTHR43047">
    <property type="entry name" value="TWO-COMPONENT HISTIDINE PROTEIN KINASE"/>
    <property type="match status" value="1"/>
</dbReference>
<dbReference type="InterPro" id="IPR005467">
    <property type="entry name" value="His_kinase_dom"/>
</dbReference>
<feature type="domain" description="PAS" evidence="12">
    <location>
        <begin position="450"/>
        <end position="521"/>
    </location>
</feature>
<dbReference type="InterPro" id="IPR036890">
    <property type="entry name" value="HATPase_C_sf"/>
</dbReference>
<comment type="catalytic activity">
    <reaction evidence="1">
        <text>ATP + protein L-histidine = ADP + protein N-phospho-L-histidine.</text>
        <dbReference type="EC" id="2.7.13.3"/>
    </reaction>
</comment>
<comment type="caution">
    <text evidence="14">The sequence shown here is derived from an EMBL/GenBank/DDBJ whole genome shotgun (WGS) entry which is preliminary data.</text>
</comment>
<dbReference type="InterPro" id="IPR013655">
    <property type="entry name" value="PAS_fold_3"/>
</dbReference>
<dbReference type="CDD" id="cd00082">
    <property type="entry name" value="HisKA"/>
    <property type="match status" value="1"/>
</dbReference>
<dbReference type="SMART" id="SM00086">
    <property type="entry name" value="PAC"/>
    <property type="match status" value="1"/>
</dbReference>
<feature type="coiled-coil region" evidence="7">
    <location>
        <begin position="567"/>
        <end position="594"/>
    </location>
</feature>
<dbReference type="CDD" id="cd00156">
    <property type="entry name" value="REC"/>
    <property type="match status" value="1"/>
</dbReference>
<dbReference type="SMART" id="SM00388">
    <property type="entry name" value="HisKA"/>
    <property type="match status" value="1"/>
</dbReference>
<dbReference type="SUPFAM" id="SSF55785">
    <property type="entry name" value="PYP-like sensor domain (PAS domain)"/>
    <property type="match status" value="2"/>
</dbReference>
<feature type="domain" description="Response regulatory" evidence="11">
    <location>
        <begin position="848"/>
        <end position="965"/>
    </location>
</feature>
<dbReference type="InterPro" id="IPR003594">
    <property type="entry name" value="HATPase_dom"/>
</dbReference>
<evidence type="ECO:0000259" key="12">
    <source>
        <dbReference type="PROSITE" id="PS50112"/>
    </source>
</evidence>
<dbReference type="InterPro" id="IPR035965">
    <property type="entry name" value="PAS-like_dom_sf"/>
</dbReference>
<accession>W9GYD0</accession>
<dbReference type="STRING" id="1385369.N825_17735"/>
<dbReference type="SMART" id="SM00091">
    <property type="entry name" value="PAS"/>
    <property type="match status" value="2"/>
</dbReference>
<dbReference type="AlphaFoldDB" id="W9GYD0"/>
<dbReference type="EC" id="2.7.13.3" evidence="2"/>
<evidence type="ECO:0000256" key="1">
    <source>
        <dbReference type="ARBA" id="ARBA00000085"/>
    </source>
</evidence>
<gene>
    <name evidence="14" type="ORF">N825_17735</name>
</gene>
<dbReference type="GO" id="GO:0005886">
    <property type="term" value="C:plasma membrane"/>
    <property type="evidence" value="ECO:0007669"/>
    <property type="project" value="TreeGrafter"/>
</dbReference>
<keyword evidence="8" id="KW-1133">Transmembrane helix</keyword>
<evidence type="ECO:0000256" key="7">
    <source>
        <dbReference type="SAM" id="Coils"/>
    </source>
</evidence>
<dbReference type="PANTHER" id="PTHR43047:SF9">
    <property type="entry name" value="HISTIDINE KINASE"/>
    <property type="match status" value="1"/>
</dbReference>
<dbReference type="Gene3D" id="1.10.287.130">
    <property type="match status" value="1"/>
</dbReference>
<dbReference type="FunFam" id="3.30.565.10:FF:000049">
    <property type="entry name" value="Two-component sensor histidine kinase"/>
    <property type="match status" value="1"/>
</dbReference>
<keyword evidence="4" id="KW-0808">Transferase</keyword>
<feature type="domain" description="Histidine kinase" evidence="10">
    <location>
        <begin position="601"/>
        <end position="814"/>
    </location>
</feature>
<dbReference type="RefSeq" id="WP_084165100.1">
    <property type="nucleotide sequence ID" value="NZ_AVFL01000026.1"/>
</dbReference>
<evidence type="ECO:0000259" key="13">
    <source>
        <dbReference type="PROSITE" id="PS50113"/>
    </source>
</evidence>